<feature type="domain" description="Sulfatase N-terminal" evidence="6">
    <location>
        <begin position="70"/>
        <end position="482"/>
    </location>
</feature>
<protein>
    <submittedName>
        <fullName evidence="7">Sulfatase-like hydrolase/transferase</fullName>
    </submittedName>
</protein>
<evidence type="ECO:0000256" key="5">
    <source>
        <dbReference type="SAM" id="SignalP"/>
    </source>
</evidence>
<feature type="signal peptide" evidence="5">
    <location>
        <begin position="1"/>
        <end position="28"/>
    </location>
</feature>
<keyword evidence="2" id="KW-0479">Metal-binding</keyword>
<dbReference type="Gene3D" id="3.30.1120.10">
    <property type="match status" value="1"/>
</dbReference>
<dbReference type="PANTHER" id="PTHR42693">
    <property type="entry name" value="ARYLSULFATASE FAMILY MEMBER"/>
    <property type="match status" value="1"/>
</dbReference>
<dbReference type="InterPro" id="IPR024607">
    <property type="entry name" value="Sulfatase_CS"/>
</dbReference>
<evidence type="ECO:0000256" key="2">
    <source>
        <dbReference type="ARBA" id="ARBA00022723"/>
    </source>
</evidence>
<evidence type="ECO:0000313" key="8">
    <source>
        <dbReference type="Proteomes" id="UP000753724"/>
    </source>
</evidence>
<dbReference type="InterPro" id="IPR000917">
    <property type="entry name" value="Sulfatase_N"/>
</dbReference>
<evidence type="ECO:0000259" key="6">
    <source>
        <dbReference type="Pfam" id="PF00884"/>
    </source>
</evidence>
<keyword evidence="8" id="KW-1185">Reference proteome</keyword>
<comment type="similarity">
    <text evidence="1">Belongs to the sulfatase family.</text>
</comment>
<keyword evidence="3" id="KW-0378">Hydrolase</keyword>
<dbReference type="CDD" id="cd16025">
    <property type="entry name" value="PAS_like"/>
    <property type="match status" value="1"/>
</dbReference>
<dbReference type="PANTHER" id="PTHR42693:SF43">
    <property type="entry name" value="BLL2667 PROTEIN"/>
    <property type="match status" value="1"/>
</dbReference>
<accession>A0ABW9XFU3</accession>
<dbReference type="Gene3D" id="3.40.720.10">
    <property type="entry name" value="Alkaline Phosphatase, subunit A"/>
    <property type="match status" value="1"/>
</dbReference>
<evidence type="ECO:0000256" key="1">
    <source>
        <dbReference type="ARBA" id="ARBA00008779"/>
    </source>
</evidence>
<sequence length="772" mass="83712">MPIRVKRVRQRLSASSIGRVMAVCLALAAPGLGRSQSPQTTGAVTVAAPAPLPGRWNHFPAPVRAPAGAPNVLLILTDDVGFGASSAFGGPIPTPALDGLAAQGLRYTEFYVTAMCSPTRAALLTGRNHHAVGNGSISDVGVDEEGYTSIIPRSAATVGRVLRDNGYATGFFGKNHNTPTWESGPLGPYDRWPLGLGFDYFYGFNGAATDQFHPELIENLNPVRRDPRDASYFFERDVADHLIHWLDVQHSLQPDQPFMAYYAPAAMHGPQQAPAEWIARFRGRFDGGWDQMRAEIFARQKRMGIIPEKATLAPPPPGVPTWASLSPDQKRLAARMMEVAAAQLAYLDDQVARIIARLKATGQYDNTLIVFVQGDNGAAMHNLEGTLNVYSGFADVHTSAAENLSRIDSVGGPDTAGLYPVGWASAMNTPFPWGKTMASHLGGIRNGMVISWPRRIQDRGAIRRQFGHVVDIAPTLYEAIGITPPQQVDGTAQQPIDGTSLVYSFADARAPSRHREQYFEMLGNRSFYRDGWLASTVPAVAPWVFNTGDPNQLRWELYDLTHDYAQTRNVAAQHPDKLAELQAGFDAAARANHVYPLASNFISRLAPGLRPQAIPPRGEIVFRPGDTRYPIAAWANVTRNWQAASRLSVSSDHDSGPVFNAGTSFSGYGLQLERGVPVFDYNPTGRTQERRSLRGRAPLSVGAHEVTVTFVPMAQGVDMTLSVDGVEQARAHADRFDRVVNGYAMIGQAALGDTSGPQGCGCTIQSVTITIP</sequence>
<feature type="chain" id="PRO_5045656892" evidence="5">
    <location>
        <begin position="29"/>
        <end position="772"/>
    </location>
</feature>
<evidence type="ECO:0000256" key="4">
    <source>
        <dbReference type="ARBA" id="ARBA00022837"/>
    </source>
</evidence>
<dbReference type="InterPro" id="IPR017850">
    <property type="entry name" value="Alkaline_phosphatase_core_sf"/>
</dbReference>
<evidence type="ECO:0000313" key="7">
    <source>
        <dbReference type="EMBL" id="NBC37425.1"/>
    </source>
</evidence>
<name>A0ABW9XFU3_9SPHN</name>
<dbReference type="EMBL" id="JAAAPO010000005">
    <property type="protein sequence ID" value="NBC37425.1"/>
    <property type="molecule type" value="Genomic_DNA"/>
</dbReference>
<dbReference type="Proteomes" id="UP000753724">
    <property type="component" value="Unassembled WGS sequence"/>
</dbReference>
<dbReference type="InterPro" id="IPR050738">
    <property type="entry name" value="Sulfatase"/>
</dbReference>
<organism evidence="7 8">
    <name type="scientific">Novosphingobium ovatum</name>
    <dbReference type="NCBI Taxonomy" id="1908523"/>
    <lineage>
        <taxon>Bacteria</taxon>
        <taxon>Pseudomonadati</taxon>
        <taxon>Pseudomonadota</taxon>
        <taxon>Alphaproteobacteria</taxon>
        <taxon>Sphingomonadales</taxon>
        <taxon>Sphingomonadaceae</taxon>
        <taxon>Novosphingobium</taxon>
    </lineage>
</organism>
<dbReference type="SUPFAM" id="SSF53649">
    <property type="entry name" value="Alkaline phosphatase-like"/>
    <property type="match status" value="1"/>
</dbReference>
<reference evidence="8" key="1">
    <citation type="submission" date="2020-01" db="EMBL/GenBank/DDBJ databases">
        <title>Sphingomonas sp. strain CSW-10.</title>
        <authorList>
            <person name="Chen W.-M."/>
        </authorList>
    </citation>
    <scope>NUCLEOTIDE SEQUENCE [LARGE SCALE GENOMIC DNA]</scope>
    <source>
        <strain evidence="8">FSY-8</strain>
    </source>
</reference>
<evidence type="ECO:0000256" key="3">
    <source>
        <dbReference type="ARBA" id="ARBA00022801"/>
    </source>
</evidence>
<keyword evidence="5" id="KW-0732">Signal</keyword>
<keyword evidence="4" id="KW-0106">Calcium</keyword>
<dbReference type="Pfam" id="PF00884">
    <property type="entry name" value="Sulfatase"/>
    <property type="match status" value="1"/>
</dbReference>
<gene>
    <name evidence="7" type="ORF">GTZ99_12785</name>
</gene>
<dbReference type="PROSITE" id="PS00523">
    <property type="entry name" value="SULFATASE_1"/>
    <property type="match status" value="1"/>
</dbReference>
<proteinExistence type="inferred from homology"/>
<comment type="caution">
    <text evidence="7">The sequence shown here is derived from an EMBL/GenBank/DDBJ whole genome shotgun (WGS) entry which is preliminary data.</text>
</comment>